<dbReference type="Proteomes" id="UP000828390">
    <property type="component" value="Unassembled WGS sequence"/>
</dbReference>
<sequence length="116" mass="13107">MMVLVKGEDYENLFFDLSALYKKVRNRVPAEAGLFLRPKKLGRRPSPTYGLKLRKKKRKEIKKTGATKRTTAQVSSNEKIVPLDSAIVVRPAEPAEDGSEMRKDFTVQDSGIGCYF</sequence>
<dbReference type="AlphaFoldDB" id="A0A9D4F224"/>
<organism evidence="1 2">
    <name type="scientific">Dreissena polymorpha</name>
    <name type="common">Zebra mussel</name>
    <name type="synonym">Mytilus polymorpha</name>
    <dbReference type="NCBI Taxonomy" id="45954"/>
    <lineage>
        <taxon>Eukaryota</taxon>
        <taxon>Metazoa</taxon>
        <taxon>Spiralia</taxon>
        <taxon>Lophotrochozoa</taxon>
        <taxon>Mollusca</taxon>
        <taxon>Bivalvia</taxon>
        <taxon>Autobranchia</taxon>
        <taxon>Heteroconchia</taxon>
        <taxon>Euheterodonta</taxon>
        <taxon>Imparidentia</taxon>
        <taxon>Neoheterodontei</taxon>
        <taxon>Myida</taxon>
        <taxon>Dreissenoidea</taxon>
        <taxon>Dreissenidae</taxon>
        <taxon>Dreissena</taxon>
    </lineage>
</organism>
<gene>
    <name evidence="1" type="ORF">DPMN_168576</name>
</gene>
<evidence type="ECO:0000313" key="2">
    <source>
        <dbReference type="Proteomes" id="UP000828390"/>
    </source>
</evidence>
<accession>A0A9D4F224</accession>
<comment type="caution">
    <text evidence="1">The sequence shown here is derived from an EMBL/GenBank/DDBJ whole genome shotgun (WGS) entry which is preliminary data.</text>
</comment>
<reference evidence="1" key="2">
    <citation type="submission" date="2020-11" db="EMBL/GenBank/DDBJ databases">
        <authorList>
            <person name="McCartney M.A."/>
            <person name="Auch B."/>
            <person name="Kono T."/>
            <person name="Mallez S."/>
            <person name="Becker A."/>
            <person name="Gohl D.M."/>
            <person name="Silverstein K.A.T."/>
            <person name="Koren S."/>
            <person name="Bechman K.B."/>
            <person name="Herman A."/>
            <person name="Abrahante J.E."/>
            <person name="Garbe J."/>
        </authorList>
    </citation>
    <scope>NUCLEOTIDE SEQUENCE</scope>
    <source>
        <strain evidence="1">Duluth1</strain>
        <tissue evidence="1">Whole animal</tissue>
    </source>
</reference>
<reference evidence="1" key="1">
    <citation type="journal article" date="2019" name="bioRxiv">
        <title>The Genome of the Zebra Mussel, Dreissena polymorpha: A Resource for Invasive Species Research.</title>
        <authorList>
            <person name="McCartney M.A."/>
            <person name="Auch B."/>
            <person name="Kono T."/>
            <person name="Mallez S."/>
            <person name="Zhang Y."/>
            <person name="Obille A."/>
            <person name="Becker A."/>
            <person name="Abrahante J.E."/>
            <person name="Garbe J."/>
            <person name="Badalamenti J.P."/>
            <person name="Herman A."/>
            <person name="Mangelson H."/>
            <person name="Liachko I."/>
            <person name="Sullivan S."/>
            <person name="Sone E.D."/>
            <person name="Koren S."/>
            <person name="Silverstein K.A.T."/>
            <person name="Beckman K.B."/>
            <person name="Gohl D.M."/>
        </authorList>
    </citation>
    <scope>NUCLEOTIDE SEQUENCE</scope>
    <source>
        <strain evidence="1">Duluth1</strain>
        <tissue evidence="1">Whole animal</tissue>
    </source>
</reference>
<dbReference type="EMBL" id="JAIWYP010000008">
    <property type="protein sequence ID" value="KAH3790377.1"/>
    <property type="molecule type" value="Genomic_DNA"/>
</dbReference>
<proteinExistence type="predicted"/>
<name>A0A9D4F224_DREPO</name>
<protein>
    <submittedName>
        <fullName evidence="1">Uncharacterized protein</fullName>
    </submittedName>
</protein>
<keyword evidence="2" id="KW-1185">Reference proteome</keyword>
<evidence type="ECO:0000313" key="1">
    <source>
        <dbReference type="EMBL" id="KAH3790377.1"/>
    </source>
</evidence>